<evidence type="ECO:0000256" key="4">
    <source>
        <dbReference type="ARBA" id="ARBA00023136"/>
    </source>
</evidence>
<evidence type="ECO:0000256" key="3">
    <source>
        <dbReference type="ARBA" id="ARBA00022989"/>
    </source>
</evidence>
<reference evidence="6" key="1">
    <citation type="submission" date="2022-09" db="EMBL/GenBank/DDBJ databases">
        <title>Fusarium specimens isolated from Avocado Roots.</title>
        <authorList>
            <person name="Stajich J."/>
            <person name="Roper C."/>
            <person name="Heimlech-Rivalta G."/>
        </authorList>
    </citation>
    <scope>NUCLEOTIDE SEQUENCE</scope>
    <source>
        <strain evidence="6">CF00136</strain>
    </source>
</reference>
<evidence type="ECO:0000256" key="1">
    <source>
        <dbReference type="ARBA" id="ARBA00004141"/>
    </source>
</evidence>
<keyword evidence="3 5" id="KW-1133">Transmembrane helix</keyword>
<dbReference type="InterPro" id="IPR007568">
    <property type="entry name" value="RTA1"/>
</dbReference>
<feature type="transmembrane region" description="Helical" evidence="5">
    <location>
        <begin position="177"/>
        <end position="200"/>
    </location>
</feature>
<protein>
    <recommendedName>
        <fullName evidence="8">Phospholipid-translocating ATPase</fullName>
    </recommendedName>
</protein>
<evidence type="ECO:0000313" key="7">
    <source>
        <dbReference type="Proteomes" id="UP001152049"/>
    </source>
</evidence>
<comment type="caution">
    <text evidence="6">The sequence shown here is derived from an EMBL/GenBank/DDBJ whole genome shotgun (WGS) entry which is preliminary data.</text>
</comment>
<dbReference type="OrthoDB" id="3358017at2759"/>
<feature type="transmembrane region" description="Helical" evidence="5">
    <location>
        <begin position="39"/>
        <end position="57"/>
    </location>
</feature>
<dbReference type="EMBL" id="JAOQAZ010000005">
    <property type="protein sequence ID" value="KAJ4266255.1"/>
    <property type="molecule type" value="Genomic_DNA"/>
</dbReference>
<dbReference type="Pfam" id="PF04479">
    <property type="entry name" value="RTA1"/>
    <property type="match status" value="1"/>
</dbReference>
<evidence type="ECO:0000256" key="5">
    <source>
        <dbReference type="SAM" id="Phobius"/>
    </source>
</evidence>
<dbReference type="PANTHER" id="PTHR31465:SF8">
    <property type="entry name" value="DOMAIN PROTEIN, PUTATIVE (AFU_ORTHOLOGUE AFUA_6G14140)-RELATED"/>
    <property type="match status" value="1"/>
</dbReference>
<sequence length="355" mass="39662">MGGKNETWVPNYDDCDEVSDRCPVEYTIYQDYLSEPASAFFAIAFVLFFLIQIFQGFRARTWSYMIWLGIGTAFEAVGHVGRFGLGRNPWQQNVFIVQYLTLLLAPTLVAAAISVTFKHLVVWYGAKWSLLKPRLYPLVFVGTDFISIFVQIIGGGLTAMQSMGKGSETTRKLGEALVIGGVAFQVANMLVCAALMLTYVRRRKRGLQLRDPLMASAPDPYAAGMPRRGKVPVAREEATLKEAGRVRKFVYAIGIAYTCIIIRCAYRIAETVPPISKDVMRNEPLFLVFDAAMMLVSIGAVTILHPCIFFPYLGVKKNKKNQGKAYENFRMSSDSALVGHAPQYSSQQYSPQHYP</sequence>
<feature type="transmembrane region" description="Helical" evidence="5">
    <location>
        <begin position="96"/>
        <end position="123"/>
    </location>
</feature>
<proteinExistence type="predicted"/>
<name>A0A9W8VK28_9HYPO</name>
<dbReference type="PANTHER" id="PTHR31465">
    <property type="entry name" value="PROTEIN RTA1-RELATED"/>
    <property type="match status" value="1"/>
</dbReference>
<keyword evidence="7" id="KW-1185">Reference proteome</keyword>
<keyword evidence="2 5" id="KW-0812">Transmembrane</keyword>
<accession>A0A9W8VK28</accession>
<feature type="transmembrane region" description="Helical" evidence="5">
    <location>
        <begin position="64"/>
        <end position="84"/>
    </location>
</feature>
<evidence type="ECO:0008006" key="8">
    <source>
        <dbReference type="Google" id="ProtNLM"/>
    </source>
</evidence>
<comment type="subcellular location">
    <subcellularLocation>
        <location evidence="1">Membrane</location>
        <topology evidence="1">Multi-pass membrane protein</topology>
    </subcellularLocation>
</comment>
<organism evidence="6 7">
    <name type="scientific">Fusarium torreyae</name>
    <dbReference type="NCBI Taxonomy" id="1237075"/>
    <lineage>
        <taxon>Eukaryota</taxon>
        <taxon>Fungi</taxon>
        <taxon>Dikarya</taxon>
        <taxon>Ascomycota</taxon>
        <taxon>Pezizomycotina</taxon>
        <taxon>Sordariomycetes</taxon>
        <taxon>Hypocreomycetidae</taxon>
        <taxon>Hypocreales</taxon>
        <taxon>Nectriaceae</taxon>
        <taxon>Fusarium</taxon>
    </lineage>
</organism>
<feature type="transmembrane region" description="Helical" evidence="5">
    <location>
        <begin position="249"/>
        <end position="269"/>
    </location>
</feature>
<feature type="transmembrane region" description="Helical" evidence="5">
    <location>
        <begin position="135"/>
        <end position="157"/>
    </location>
</feature>
<dbReference type="GO" id="GO:0000324">
    <property type="term" value="C:fungal-type vacuole"/>
    <property type="evidence" value="ECO:0007669"/>
    <property type="project" value="TreeGrafter"/>
</dbReference>
<dbReference type="Proteomes" id="UP001152049">
    <property type="component" value="Unassembled WGS sequence"/>
</dbReference>
<evidence type="ECO:0000256" key="2">
    <source>
        <dbReference type="ARBA" id="ARBA00022692"/>
    </source>
</evidence>
<dbReference type="GO" id="GO:0005886">
    <property type="term" value="C:plasma membrane"/>
    <property type="evidence" value="ECO:0007669"/>
    <property type="project" value="TreeGrafter"/>
</dbReference>
<dbReference type="AlphaFoldDB" id="A0A9W8VK28"/>
<evidence type="ECO:0000313" key="6">
    <source>
        <dbReference type="EMBL" id="KAJ4266255.1"/>
    </source>
</evidence>
<gene>
    <name evidence="6" type="ORF">NW762_004238</name>
</gene>
<keyword evidence="4 5" id="KW-0472">Membrane</keyword>
<feature type="transmembrane region" description="Helical" evidence="5">
    <location>
        <begin position="289"/>
        <end position="315"/>
    </location>
</feature>